<dbReference type="Proteomes" id="UP000708208">
    <property type="component" value="Unassembled WGS sequence"/>
</dbReference>
<keyword evidence="1" id="KW-0812">Transmembrane</keyword>
<keyword evidence="1" id="KW-0472">Membrane</keyword>
<evidence type="ECO:0000313" key="2">
    <source>
        <dbReference type="EMBL" id="CAG7822646.1"/>
    </source>
</evidence>
<feature type="transmembrane region" description="Helical" evidence="1">
    <location>
        <begin position="24"/>
        <end position="42"/>
    </location>
</feature>
<dbReference type="EMBL" id="CAJVCH010526991">
    <property type="protein sequence ID" value="CAG7822646.1"/>
    <property type="molecule type" value="Genomic_DNA"/>
</dbReference>
<evidence type="ECO:0000313" key="3">
    <source>
        <dbReference type="Proteomes" id="UP000708208"/>
    </source>
</evidence>
<keyword evidence="3" id="KW-1185">Reference proteome</keyword>
<feature type="non-terminal residue" evidence="2">
    <location>
        <position position="1"/>
    </location>
</feature>
<accession>A0A8J2KW80</accession>
<evidence type="ECO:0000256" key="1">
    <source>
        <dbReference type="SAM" id="Phobius"/>
    </source>
</evidence>
<protein>
    <submittedName>
        <fullName evidence="2">Uncharacterized protein</fullName>
    </submittedName>
</protein>
<keyword evidence="1" id="KW-1133">Transmembrane helix</keyword>
<organism evidence="2 3">
    <name type="scientific">Allacma fusca</name>
    <dbReference type="NCBI Taxonomy" id="39272"/>
    <lineage>
        <taxon>Eukaryota</taxon>
        <taxon>Metazoa</taxon>
        <taxon>Ecdysozoa</taxon>
        <taxon>Arthropoda</taxon>
        <taxon>Hexapoda</taxon>
        <taxon>Collembola</taxon>
        <taxon>Symphypleona</taxon>
        <taxon>Sminthuridae</taxon>
        <taxon>Allacma</taxon>
    </lineage>
</organism>
<sequence>VTEMMAAWRWEFTCCHLFVINNKIYPGFAMAVITCMTFIIQLEISESSKSLEGNSQSA</sequence>
<name>A0A8J2KW80_9HEXA</name>
<proteinExistence type="predicted"/>
<gene>
    <name evidence="2" type="ORF">AFUS01_LOCUS32907</name>
</gene>
<comment type="caution">
    <text evidence="2">The sequence shown here is derived from an EMBL/GenBank/DDBJ whole genome shotgun (WGS) entry which is preliminary data.</text>
</comment>
<reference evidence="2" key="1">
    <citation type="submission" date="2021-06" db="EMBL/GenBank/DDBJ databases">
        <authorList>
            <person name="Hodson N. C."/>
            <person name="Mongue J. A."/>
            <person name="Jaron S. K."/>
        </authorList>
    </citation>
    <scope>NUCLEOTIDE SEQUENCE</scope>
</reference>
<dbReference type="AlphaFoldDB" id="A0A8J2KW80"/>